<proteinExistence type="predicted"/>
<keyword evidence="2" id="KW-0732">Signal</keyword>
<evidence type="ECO:0000313" key="4">
    <source>
        <dbReference type="EMBL" id="KAK1683208.1"/>
    </source>
</evidence>
<evidence type="ECO:0000313" key="5">
    <source>
        <dbReference type="Proteomes" id="UP001231189"/>
    </source>
</evidence>
<evidence type="ECO:0000256" key="1">
    <source>
        <dbReference type="SAM" id="MobiDB-lite"/>
    </source>
</evidence>
<protein>
    <submittedName>
        <fullName evidence="4">Uncharacterized protein</fullName>
    </submittedName>
</protein>
<feature type="signal peptide" evidence="2">
    <location>
        <begin position="1"/>
        <end position="19"/>
    </location>
</feature>
<evidence type="ECO:0000256" key="2">
    <source>
        <dbReference type="SAM" id="SignalP"/>
    </source>
</evidence>
<reference evidence="4" key="1">
    <citation type="submission" date="2023-07" db="EMBL/GenBank/DDBJ databases">
        <title>A chromosome-level genome assembly of Lolium multiflorum.</title>
        <authorList>
            <person name="Chen Y."/>
            <person name="Copetti D."/>
            <person name="Kolliker R."/>
            <person name="Studer B."/>
        </authorList>
    </citation>
    <scope>NUCLEOTIDE SEQUENCE</scope>
    <source>
        <strain evidence="4">02402/16</strain>
        <tissue evidence="4">Leaf</tissue>
    </source>
</reference>
<feature type="chain" id="PRO_5042442406" evidence="2">
    <location>
        <begin position="20"/>
        <end position="103"/>
    </location>
</feature>
<sequence>MRACSSSALLLVFNCGVNARQRLPRPLYKPPRASLAASFHLSSPLQASKPPPRCPPPALDAMYHQEPLEAAPSRSRRNFSSRGALAIRDPSPPRQREWTPPPE</sequence>
<feature type="compositionally biased region" description="Pro residues" evidence="1">
    <location>
        <begin position="49"/>
        <end position="58"/>
    </location>
</feature>
<evidence type="ECO:0000313" key="3">
    <source>
        <dbReference type="EMBL" id="KAK1683017.1"/>
    </source>
</evidence>
<accession>A0AAD8WYR7</accession>
<comment type="caution">
    <text evidence="4">The sequence shown here is derived from an EMBL/GenBank/DDBJ whole genome shotgun (WGS) entry which is preliminary data.</text>
</comment>
<keyword evidence="5" id="KW-1185">Reference proteome</keyword>
<dbReference type="EMBL" id="JAUUTY010000002">
    <property type="protein sequence ID" value="KAK1683208.1"/>
    <property type="molecule type" value="Genomic_DNA"/>
</dbReference>
<feature type="region of interest" description="Disordered" evidence="1">
    <location>
        <begin position="39"/>
        <end position="103"/>
    </location>
</feature>
<dbReference type="Proteomes" id="UP001231189">
    <property type="component" value="Unassembled WGS sequence"/>
</dbReference>
<organism evidence="4 5">
    <name type="scientific">Lolium multiflorum</name>
    <name type="common">Italian ryegrass</name>
    <name type="synonym">Lolium perenne subsp. multiflorum</name>
    <dbReference type="NCBI Taxonomy" id="4521"/>
    <lineage>
        <taxon>Eukaryota</taxon>
        <taxon>Viridiplantae</taxon>
        <taxon>Streptophyta</taxon>
        <taxon>Embryophyta</taxon>
        <taxon>Tracheophyta</taxon>
        <taxon>Spermatophyta</taxon>
        <taxon>Magnoliopsida</taxon>
        <taxon>Liliopsida</taxon>
        <taxon>Poales</taxon>
        <taxon>Poaceae</taxon>
        <taxon>BOP clade</taxon>
        <taxon>Pooideae</taxon>
        <taxon>Poodae</taxon>
        <taxon>Poeae</taxon>
        <taxon>Poeae Chloroplast Group 2 (Poeae type)</taxon>
        <taxon>Loliodinae</taxon>
        <taxon>Loliinae</taxon>
        <taxon>Lolium</taxon>
    </lineage>
</organism>
<name>A0AAD8WYR7_LOLMU</name>
<dbReference type="EMBL" id="JAUUTY010000002">
    <property type="protein sequence ID" value="KAK1683017.1"/>
    <property type="molecule type" value="Genomic_DNA"/>
</dbReference>
<gene>
    <name evidence="3" type="ORF">QYE76_043865</name>
    <name evidence="4" type="ORF">QYE76_044056</name>
</gene>
<dbReference type="AlphaFoldDB" id="A0AAD8WYR7"/>